<proteinExistence type="predicted"/>
<dbReference type="PANTHER" id="PTHR43441:SF11">
    <property type="entry name" value="RIBOSOMAL-PROTEIN-SERINE ACETYLTRANSFERASE"/>
    <property type="match status" value="1"/>
</dbReference>
<evidence type="ECO:0000313" key="3">
    <source>
        <dbReference type="EMBL" id="TQE43407.1"/>
    </source>
</evidence>
<comment type="caution">
    <text evidence="3">The sequence shown here is derived from an EMBL/GenBank/DDBJ whole genome shotgun (WGS) entry which is preliminary data.</text>
</comment>
<dbReference type="Proteomes" id="UP000318080">
    <property type="component" value="Unassembled WGS sequence"/>
</dbReference>
<keyword evidence="3" id="KW-0808">Transferase</keyword>
<feature type="region of interest" description="Disordered" evidence="1">
    <location>
        <begin position="180"/>
        <end position="199"/>
    </location>
</feature>
<protein>
    <submittedName>
        <fullName evidence="3">GNAT family N-acetyltransferase</fullName>
    </submittedName>
</protein>
<dbReference type="GO" id="GO:0008999">
    <property type="term" value="F:protein-N-terminal-alanine acetyltransferase activity"/>
    <property type="evidence" value="ECO:0007669"/>
    <property type="project" value="TreeGrafter"/>
</dbReference>
<dbReference type="InterPro" id="IPR016181">
    <property type="entry name" value="Acyl_CoA_acyltransferase"/>
</dbReference>
<dbReference type="GO" id="GO:1990189">
    <property type="term" value="F:protein N-terminal-serine acetyltransferase activity"/>
    <property type="evidence" value="ECO:0007669"/>
    <property type="project" value="TreeGrafter"/>
</dbReference>
<keyword evidence="4" id="KW-1185">Reference proteome</keyword>
<dbReference type="PANTHER" id="PTHR43441">
    <property type="entry name" value="RIBOSOMAL-PROTEIN-SERINE ACETYLTRANSFERASE"/>
    <property type="match status" value="1"/>
</dbReference>
<dbReference type="AlphaFoldDB" id="A0A540R720"/>
<dbReference type="EMBL" id="VHIR01000009">
    <property type="protein sequence ID" value="TQE43407.1"/>
    <property type="molecule type" value="Genomic_DNA"/>
</dbReference>
<dbReference type="Gene3D" id="3.40.630.30">
    <property type="match status" value="1"/>
</dbReference>
<dbReference type="InterPro" id="IPR051908">
    <property type="entry name" value="Ribosomal_N-acetyltransferase"/>
</dbReference>
<evidence type="ECO:0000313" key="4">
    <source>
        <dbReference type="Proteomes" id="UP000318080"/>
    </source>
</evidence>
<sequence length="227" mass="24982">MLRMTVDSEAALVDMWPPFGLRIAARDDRHEIAVRVLRDEDVARIAGVGVHDVYGDDVPEHAFPWVFHNSPQSSAQHRWFNRANLSSEEWSLDFLVTAGGEPIGVVDMRSSDFAHTREVSTGSWVFHRFQGQGFGTLVRHAVAQFCFDHLGAASIASDWVVGNAASESVSRKLGYELLPDDGETTPCGPEGKPRPVRRGRLRAADYTPAARVECAGLTPQLRTMLGA</sequence>
<evidence type="ECO:0000259" key="2">
    <source>
        <dbReference type="Pfam" id="PF13302"/>
    </source>
</evidence>
<dbReference type="GO" id="GO:0005737">
    <property type="term" value="C:cytoplasm"/>
    <property type="evidence" value="ECO:0007669"/>
    <property type="project" value="TreeGrafter"/>
</dbReference>
<dbReference type="Pfam" id="PF13302">
    <property type="entry name" value="Acetyltransf_3"/>
    <property type="match status" value="1"/>
</dbReference>
<name>A0A540R720_9CORY</name>
<dbReference type="InterPro" id="IPR000182">
    <property type="entry name" value="GNAT_dom"/>
</dbReference>
<gene>
    <name evidence="3" type="ORF">EJK80_07640</name>
</gene>
<dbReference type="SUPFAM" id="SSF55729">
    <property type="entry name" value="Acyl-CoA N-acyltransferases (Nat)"/>
    <property type="match status" value="1"/>
</dbReference>
<accession>A0A540R720</accession>
<feature type="domain" description="N-acetyltransferase" evidence="2">
    <location>
        <begin position="36"/>
        <end position="175"/>
    </location>
</feature>
<dbReference type="STRING" id="1686286.GCA_900092335_01904"/>
<evidence type="ECO:0000256" key="1">
    <source>
        <dbReference type="SAM" id="MobiDB-lite"/>
    </source>
</evidence>
<reference evidence="3 4" key="1">
    <citation type="submission" date="2019-06" db="EMBL/GenBank/DDBJ databases">
        <title>Draft genome of C. phoceense Strain 272.</title>
        <authorList>
            <person name="Pacheco L.G.C."/>
            <person name="Barberis C.M."/>
            <person name="Almuzara M.N."/>
            <person name="Traglia G.M."/>
            <person name="Santos C.S."/>
            <person name="Rocha D.J.P.G."/>
            <person name="Aguiar E.R.G.R."/>
            <person name="Vay C.A."/>
        </authorList>
    </citation>
    <scope>NUCLEOTIDE SEQUENCE [LARGE SCALE GENOMIC DNA]</scope>
    <source>
        <strain evidence="3 4">272</strain>
    </source>
</reference>
<organism evidence="3 4">
    <name type="scientific">Corynebacterium phoceense</name>
    <dbReference type="NCBI Taxonomy" id="1686286"/>
    <lineage>
        <taxon>Bacteria</taxon>
        <taxon>Bacillati</taxon>
        <taxon>Actinomycetota</taxon>
        <taxon>Actinomycetes</taxon>
        <taxon>Mycobacteriales</taxon>
        <taxon>Corynebacteriaceae</taxon>
        <taxon>Corynebacterium</taxon>
    </lineage>
</organism>